<evidence type="ECO:0000256" key="1">
    <source>
        <dbReference type="ARBA" id="ARBA00023054"/>
    </source>
</evidence>
<feature type="region of interest" description="Disordered" evidence="3">
    <location>
        <begin position="108"/>
        <end position="142"/>
    </location>
</feature>
<dbReference type="Pfam" id="PF21771">
    <property type="entry name" value="CFAP58_CC"/>
    <property type="match status" value="1"/>
</dbReference>
<feature type="coiled-coil region" evidence="2">
    <location>
        <begin position="310"/>
        <end position="358"/>
    </location>
</feature>
<dbReference type="InterPro" id="IPR049270">
    <property type="entry name" value="CFAP58_CC"/>
</dbReference>
<keyword evidence="6" id="KW-1185">Reference proteome</keyword>
<feature type="compositionally biased region" description="Polar residues" evidence="3">
    <location>
        <begin position="14"/>
        <end position="35"/>
    </location>
</feature>
<gene>
    <name evidence="5" type="ORF">HK100_003491</name>
</gene>
<feature type="compositionally biased region" description="Acidic residues" evidence="3">
    <location>
        <begin position="1"/>
        <end position="13"/>
    </location>
</feature>
<evidence type="ECO:0000259" key="4">
    <source>
        <dbReference type="Pfam" id="PF21771"/>
    </source>
</evidence>
<evidence type="ECO:0000313" key="6">
    <source>
        <dbReference type="Proteomes" id="UP001211907"/>
    </source>
</evidence>
<dbReference type="GO" id="GO:0005856">
    <property type="term" value="C:cytoskeleton"/>
    <property type="evidence" value="ECO:0007669"/>
    <property type="project" value="TreeGrafter"/>
</dbReference>
<dbReference type="EMBL" id="JADGJH010001879">
    <property type="protein sequence ID" value="KAJ3108023.1"/>
    <property type="molecule type" value="Genomic_DNA"/>
</dbReference>
<evidence type="ECO:0000256" key="2">
    <source>
        <dbReference type="SAM" id="Coils"/>
    </source>
</evidence>
<dbReference type="Proteomes" id="UP001211907">
    <property type="component" value="Unassembled WGS sequence"/>
</dbReference>
<sequence>MEDPNSGAEDSEYEQSLPQTAESGSSVPNAENTVLGTELIHSDGEVDPGDDDEDKPATGDSTLSRENPAIKLLGSIVKAHNLFDEQREEAEIAALVKVALDDQPLLDNSPEAKSPFSRTAIEVSGVGNPDSRGGGGDDEQGLSENDKVLQQVKNTIRFLQENVANPANTPDDEYMSAGIGDAKFDMRMRAEYEKLHRLFITARRNNQGLVKKLRDMKSEIISNATKVEAAMKIFQSDRVLIASLRKEVKKAWGVVEMTKERELKAKETVFNLKHELDTIKSTDYKPAGFSTDAANYIGGAITGGNLAQMNMEMQWKIENLEKEKSELTTKHNIALTDVKVLNDEIVELNAKIVSQKKEQHHTLTEIDLVNNLLQSKKSDQDREFRIRDKLETAISEKTVLIEVKEEQIKSKLSEIKGLRDVINRLEMQVKDEKLKVEKEMNEKRAAVSRIIRLQAELEEERSHAQHPKLDTPGANIGSVVDAEHEIAQYKAEIQTLTRARENQQKQAKALEDAKLATEVERETAKGANYSLTRETDSLKKQLTGCLKQIEVLTKERDAAQKNFVKATGATQRQFNAVKLSDQTQRTLEHEITGFKEEASKMRKIIYSLEKERDHHVTEYNKMLIDFAAKDEELKMKDMAVFDCRKKIAELERKRKEQQQLYETVRTDRNLYSKNLIECEDEITELKRKLKIMGHQIEQLKEEISVKESDLAKGHFEKTKLEKEKEGLSAQIAKLQTQLEDAQIAIKNRLAEENKLRHAIDEGDAARSKMRKEYDSVIQARDVLGSQVIRRNEEISLLYEKIKIQTSTLNKGEIQYYERIEDIRVLKLEIKKLRREKAILQTETQNERTRVKLTEELESPLNIHRWRKLSGSDPTMFELIIKMQALQKRLIQKTEEVVEKETIINHKEKLYFEVKNLLQRQPGPEVLEELRNLKANVKAKVRECKSLASELNMYHSQVNEYKYEIQRVGQEYQDLKKKYYDAKKRERGERIRLRFEQEQANYSSVNENLNISKGVHMMKDPAYVPPYAPYAKDMVSLPALRPHPSKTPKFNGGGYKIGRSATAVLLDEKASETVV</sequence>
<dbReference type="PANTHER" id="PTHR32083:SF0">
    <property type="entry name" value="CILIA AND FLAGELLA-ASSOCIATED PROTEIN 58"/>
    <property type="match status" value="1"/>
</dbReference>
<dbReference type="PANTHER" id="PTHR32083">
    <property type="entry name" value="CILIA AND FLAGELLA-ASSOCIATED PROTEIN 58-RELATED"/>
    <property type="match status" value="1"/>
</dbReference>
<accession>A0AAD5SU34</accession>
<comment type="caution">
    <text evidence="5">The sequence shown here is derived from an EMBL/GenBank/DDBJ whole genome shotgun (WGS) entry which is preliminary data.</text>
</comment>
<feature type="compositionally biased region" description="Acidic residues" evidence="3">
    <location>
        <begin position="45"/>
        <end position="54"/>
    </location>
</feature>
<feature type="domain" description="Cilia- and flagella-associated protein 58 central coiled coil" evidence="4">
    <location>
        <begin position="539"/>
        <end position="839"/>
    </location>
</feature>
<feature type="coiled-coil region" evidence="2">
    <location>
        <begin position="822"/>
        <end position="849"/>
    </location>
</feature>
<evidence type="ECO:0000256" key="3">
    <source>
        <dbReference type="SAM" id="MobiDB-lite"/>
    </source>
</evidence>
<feature type="coiled-coil region" evidence="2">
    <location>
        <begin position="640"/>
        <end position="751"/>
    </location>
</feature>
<reference evidence="5" key="1">
    <citation type="submission" date="2020-05" db="EMBL/GenBank/DDBJ databases">
        <title>Phylogenomic resolution of chytrid fungi.</title>
        <authorList>
            <person name="Stajich J.E."/>
            <person name="Amses K."/>
            <person name="Simmons R."/>
            <person name="Seto K."/>
            <person name="Myers J."/>
            <person name="Bonds A."/>
            <person name="Quandt C.A."/>
            <person name="Barry K."/>
            <person name="Liu P."/>
            <person name="Grigoriev I."/>
            <person name="Longcore J.E."/>
            <person name="James T.Y."/>
        </authorList>
    </citation>
    <scope>NUCLEOTIDE SEQUENCE</scope>
    <source>
        <strain evidence="5">JEL0513</strain>
    </source>
</reference>
<feature type="region of interest" description="Disordered" evidence="3">
    <location>
        <begin position="1"/>
        <end position="67"/>
    </location>
</feature>
<evidence type="ECO:0000313" key="5">
    <source>
        <dbReference type="EMBL" id="KAJ3108023.1"/>
    </source>
</evidence>
<protein>
    <recommendedName>
        <fullName evidence="4">Cilia- and flagella-associated protein 58 central coiled coil domain-containing protein</fullName>
    </recommendedName>
</protein>
<keyword evidence="1 2" id="KW-0175">Coiled coil</keyword>
<feature type="coiled-coil region" evidence="2">
    <location>
        <begin position="408"/>
        <end position="520"/>
    </location>
</feature>
<proteinExistence type="predicted"/>
<organism evidence="5 6">
    <name type="scientific">Physocladia obscura</name>
    <dbReference type="NCBI Taxonomy" id="109957"/>
    <lineage>
        <taxon>Eukaryota</taxon>
        <taxon>Fungi</taxon>
        <taxon>Fungi incertae sedis</taxon>
        <taxon>Chytridiomycota</taxon>
        <taxon>Chytridiomycota incertae sedis</taxon>
        <taxon>Chytridiomycetes</taxon>
        <taxon>Chytridiales</taxon>
        <taxon>Chytriomycetaceae</taxon>
        <taxon>Physocladia</taxon>
    </lineage>
</organism>
<name>A0AAD5SU34_9FUNG</name>
<dbReference type="AlphaFoldDB" id="A0AAD5SU34"/>
<feature type="coiled-coil region" evidence="2">
    <location>
        <begin position="926"/>
        <end position="984"/>
    </location>
</feature>